<evidence type="ECO:0000259" key="2">
    <source>
        <dbReference type="PROSITE" id="PS50894"/>
    </source>
</evidence>
<feature type="domain" description="HPt" evidence="2">
    <location>
        <begin position="36"/>
        <end position="132"/>
    </location>
</feature>
<accession>A0ABZ0RRD7</accession>
<feature type="modified residue" description="Phosphohistidine" evidence="1">
    <location>
        <position position="75"/>
    </location>
</feature>
<reference evidence="3 4" key="1">
    <citation type="submission" date="2023-11" db="EMBL/GenBank/DDBJ databases">
        <title>Coraliomargarita sp. nov., isolated from marine algae.</title>
        <authorList>
            <person name="Lee J.K."/>
            <person name="Baek J.H."/>
            <person name="Kim J.M."/>
            <person name="Choi D.G."/>
            <person name="Jeon C.O."/>
        </authorList>
    </citation>
    <scope>NUCLEOTIDE SEQUENCE [LARGE SCALE GENOMIC DNA]</scope>
    <source>
        <strain evidence="3 4">J2-16</strain>
    </source>
</reference>
<dbReference type="PROSITE" id="PS50894">
    <property type="entry name" value="HPT"/>
    <property type="match status" value="1"/>
</dbReference>
<dbReference type="RefSeq" id="WP_319834199.1">
    <property type="nucleotide sequence ID" value="NZ_CP138858.1"/>
</dbReference>
<evidence type="ECO:0000313" key="3">
    <source>
        <dbReference type="EMBL" id="WPJ97355.1"/>
    </source>
</evidence>
<keyword evidence="1" id="KW-0597">Phosphoprotein</keyword>
<sequence>MSEAPKINHVHYDENSLILDREQLDMLIMGDEDEIDQALAAELFDLFANESAAKLELLPEVCAQGDVLQLRNIVHFIAGSAGNMGLARLASFYRGIEQAIDEKQLTDISQIEATIRLEFETARDVFRDAFNL</sequence>
<proteinExistence type="predicted"/>
<dbReference type="Pfam" id="PF01627">
    <property type="entry name" value="Hpt"/>
    <property type="match status" value="1"/>
</dbReference>
<dbReference type="Gene3D" id="1.20.120.160">
    <property type="entry name" value="HPT domain"/>
    <property type="match status" value="1"/>
</dbReference>
<dbReference type="Proteomes" id="UP001324993">
    <property type="component" value="Chromosome"/>
</dbReference>
<organism evidence="3 4">
    <name type="scientific">Coraliomargarita algicola</name>
    <dbReference type="NCBI Taxonomy" id="3092156"/>
    <lineage>
        <taxon>Bacteria</taxon>
        <taxon>Pseudomonadati</taxon>
        <taxon>Verrucomicrobiota</taxon>
        <taxon>Opitutia</taxon>
        <taxon>Puniceicoccales</taxon>
        <taxon>Coraliomargaritaceae</taxon>
        <taxon>Coraliomargarita</taxon>
    </lineage>
</organism>
<gene>
    <name evidence="3" type="ORF">SH580_06490</name>
</gene>
<evidence type="ECO:0000256" key="1">
    <source>
        <dbReference type="PROSITE-ProRule" id="PRU00110"/>
    </source>
</evidence>
<protein>
    <submittedName>
        <fullName evidence="3">Hpt domain-containing protein</fullName>
    </submittedName>
</protein>
<dbReference type="InterPro" id="IPR008207">
    <property type="entry name" value="Sig_transdc_His_kin_Hpt_dom"/>
</dbReference>
<dbReference type="EMBL" id="CP138858">
    <property type="protein sequence ID" value="WPJ97355.1"/>
    <property type="molecule type" value="Genomic_DNA"/>
</dbReference>
<dbReference type="SUPFAM" id="SSF47226">
    <property type="entry name" value="Histidine-containing phosphotransfer domain, HPT domain"/>
    <property type="match status" value="1"/>
</dbReference>
<keyword evidence="4" id="KW-1185">Reference proteome</keyword>
<name>A0ABZ0RRD7_9BACT</name>
<dbReference type="InterPro" id="IPR036641">
    <property type="entry name" value="HPT_dom_sf"/>
</dbReference>
<evidence type="ECO:0000313" key="4">
    <source>
        <dbReference type="Proteomes" id="UP001324993"/>
    </source>
</evidence>